<keyword evidence="3" id="KW-1185">Reference proteome</keyword>
<dbReference type="EMBL" id="KV700119">
    <property type="protein sequence ID" value="OCF46191.1"/>
    <property type="molecule type" value="Genomic_DNA"/>
</dbReference>
<dbReference type="AlphaFoldDB" id="A0A1B9HSE7"/>
<evidence type="ECO:0000313" key="2">
    <source>
        <dbReference type="EMBL" id="WWC66146.1"/>
    </source>
</evidence>
<dbReference type="RefSeq" id="XP_019007410.1">
    <property type="nucleotide sequence ID" value="XM_019159546.1"/>
</dbReference>
<reference evidence="2" key="4">
    <citation type="submission" date="2024-02" db="EMBL/GenBank/DDBJ databases">
        <title>Comparative genomics of Cryptococcus and Kwoniella reveals pathogenesis evolution and contrasting modes of karyotype evolution via chromosome fusion or intercentromeric recombination.</title>
        <authorList>
            <person name="Coelho M.A."/>
            <person name="David-Palma M."/>
            <person name="Shea T."/>
            <person name="Bowers K."/>
            <person name="McGinley-Smith S."/>
            <person name="Mohammad A.W."/>
            <person name="Gnirke A."/>
            <person name="Yurkov A.M."/>
            <person name="Nowrousian M."/>
            <person name="Sun S."/>
            <person name="Cuomo C.A."/>
            <person name="Heitman J."/>
        </authorList>
    </citation>
    <scope>NUCLEOTIDE SEQUENCE</scope>
    <source>
        <strain evidence="2">CBS 10737</strain>
    </source>
</reference>
<proteinExistence type="predicted"/>
<sequence>MAETFSNNPNTGAHDATSTTPFEAISNILQSVESGTDSLVQGYSNAQGKFNRRDFDQIERRVKSLSSSLKNLEMEMWIHSEICIDHTRHVLAKSCLLKMFEGYKQHWEKECDLSSLSVSQLRTIFIESRLNQETIDSEIQKASGNATFSDLESITEINVNPSGYRDYTCRFGPNNDYNFKIDIHHLDCPDFGAELGDDLMR</sequence>
<dbReference type="Proteomes" id="UP000094020">
    <property type="component" value="Chromosome 1"/>
</dbReference>
<gene>
    <name evidence="1" type="ORF">I206_07861</name>
    <name evidence="2" type="ORF">I206_100046</name>
</gene>
<dbReference type="GeneID" id="30176230"/>
<reference evidence="1" key="1">
    <citation type="submission" date="2013-07" db="EMBL/GenBank/DDBJ databases">
        <title>The Genome Sequence of Cryptococcus pinus CBS10737.</title>
        <authorList>
            <consortium name="The Broad Institute Genome Sequencing Platform"/>
            <person name="Cuomo C."/>
            <person name="Litvintseva A."/>
            <person name="Chen Y."/>
            <person name="Heitman J."/>
            <person name="Sun S."/>
            <person name="Springer D."/>
            <person name="Dromer F."/>
            <person name="Young S.K."/>
            <person name="Zeng Q."/>
            <person name="Gargeya S."/>
            <person name="Fitzgerald M."/>
            <person name="Abouelleil A."/>
            <person name="Alvarado L."/>
            <person name="Berlin A.M."/>
            <person name="Chapman S.B."/>
            <person name="Dewar J."/>
            <person name="Goldberg J."/>
            <person name="Griggs A."/>
            <person name="Gujja S."/>
            <person name="Hansen M."/>
            <person name="Howarth C."/>
            <person name="Imamovic A."/>
            <person name="Larimer J."/>
            <person name="McCowan C."/>
            <person name="Murphy C."/>
            <person name="Pearson M."/>
            <person name="Priest M."/>
            <person name="Roberts A."/>
            <person name="Saif S."/>
            <person name="Shea T."/>
            <person name="Sykes S."/>
            <person name="Wortman J."/>
            <person name="Nusbaum C."/>
            <person name="Birren B."/>
        </authorList>
    </citation>
    <scope>NUCLEOTIDE SEQUENCE [LARGE SCALE GENOMIC DNA]</scope>
    <source>
        <strain evidence="1">CBS 10737</strain>
    </source>
</reference>
<reference evidence="2" key="2">
    <citation type="submission" date="2013-07" db="EMBL/GenBank/DDBJ databases">
        <authorList>
            <consortium name="The Broad Institute Genome Sequencing Platform"/>
            <person name="Cuomo C."/>
            <person name="Litvintseva A."/>
            <person name="Chen Y."/>
            <person name="Heitman J."/>
            <person name="Sun S."/>
            <person name="Springer D."/>
            <person name="Dromer F."/>
            <person name="Young S.K."/>
            <person name="Zeng Q."/>
            <person name="Gargeya S."/>
            <person name="Fitzgerald M."/>
            <person name="Abouelleil A."/>
            <person name="Alvarado L."/>
            <person name="Berlin A.M."/>
            <person name="Chapman S.B."/>
            <person name="Dewar J."/>
            <person name="Goldberg J."/>
            <person name="Griggs A."/>
            <person name="Gujja S."/>
            <person name="Hansen M."/>
            <person name="Howarth C."/>
            <person name="Imamovic A."/>
            <person name="Larimer J."/>
            <person name="McCowan C."/>
            <person name="Murphy C."/>
            <person name="Pearson M."/>
            <person name="Priest M."/>
            <person name="Roberts A."/>
            <person name="Saif S."/>
            <person name="Shea T."/>
            <person name="Sykes S."/>
            <person name="Wortman J."/>
            <person name="Nusbaum C."/>
            <person name="Birren B."/>
        </authorList>
    </citation>
    <scope>NUCLEOTIDE SEQUENCE</scope>
    <source>
        <strain evidence="2">CBS 10737</strain>
    </source>
</reference>
<dbReference type="EMBL" id="CP144519">
    <property type="protein sequence ID" value="WWC66146.1"/>
    <property type="molecule type" value="Genomic_DNA"/>
</dbReference>
<organism evidence="1">
    <name type="scientific">Kwoniella pini CBS 10737</name>
    <dbReference type="NCBI Taxonomy" id="1296096"/>
    <lineage>
        <taxon>Eukaryota</taxon>
        <taxon>Fungi</taxon>
        <taxon>Dikarya</taxon>
        <taxon>Basidiomycota</taxon>
        <taxon>Agaricomycotina</taxon>
        <taxon>Tremellomycetes</taxon>
        <taxon>Tremellales</taxon>
        <taxon>Cryptococcaceae</taxon>
        <taxon>Kwoniella</taxon>
    </lineage>
</organism>
<dbReference type="KEGG" id="kpin:30176230"/>
<protein>
    <submittedName>
        <fullName evidence="1">Uncharacterized protein</fullName>
    </submittedName>
</protein>
<name>A0A1B9HSE7_9TREE</name>
<evidence type="ECO:0000313" key="1">
    <source>
        <dbReference type="EMBL" id="OCF46191.1"/>
    </source>
</evidence>
<reference evidence="1" key="3">
    <citation type="submission" date="2016-07" db="EMBL/GenBank/DDBJ databases">
        <title>Evolution of pathogenesis and genome organization in the Tremellales.</title>
        <authorList>
            <person name="Cuomo C."/>
            <person name="Litvintseva A."/>
            <person name="Heitman J."/>
            <person name="Chen Y."/>
            <person name="Sun S."/>
            <person name="Springer D."/>
            <person name="Dromer F."/>
            <person name="Young S."/>
            <person name="Zeng Q."/>
            <person name="Chapman S."/>
            <person name="Gujja S."/>
            <person name="Saif S."/>
            <person name="Birren B."/>
        </authorList>
    </citation>
    <scope>NUCLEOTIDE SEQUENCE</scope>
    <source>
        <strain evidence="1">CBS 10737</strain>
    </source>
</reference>
<evidence type="ECO:0000313" key="3">
    <source>
        <dbReference type="Proteomes" id="UP000094020"/>
    </source>
</evidence>
<accession>A0A1B9HSE7</accession>